<dbReference type="Gene3D" id="2.40.30.10">
    <property type="entry name" value="Translation factors"/>
    <property type="match status" value="1"/>
</dbReference>
<dbReference type="Pfam" id="PF04954">
    <property type="entry name" value="SIP"/>
    <property type="match status" value="1"/>
</dbReference>
<comment type="caution">
    <text evidence="2">The sequence shown here is derived from an EMBL/GenBank/DDBJ whole genome shotgun (WGS) entry which is preliminary data.</text>
</comment>
<name>A0A7W9LNH4_9ACTN</name>
<accession>A0A7W9LNH4</accession>
<sequence>MATASTPAPRRKGAQSVLTVEDGWWLSPRLRRIVAGGPGYATIAGNDFTDAYTKLYFAHPGTGLTPPYDFFELRRTLPAEQLPSMRTYTIRRFDPTSGQLTIDFVVHGDEGIAGPWAAAAEKGDTLVLAGIGGGYTPDPAADWHLLAGDDAAIPAIASALEAMPPDARGVAVIEVDGDDDHLALAAPPGIGVEWLHRNGAHAGTTTLLHDAVREITWHSGHVQVFAHGERGAMKSLRPYLMTERGLDRSHLSLSAYWAYGRAEDAFQAEKREPIGQIFDQTGDAGR</sequence>
<gene>
    <name evidence="2" type="ORF">HD601_004861</name>
</gene>
<dbReference type="InterPro" id="IPR017938">
    <property type="entry name" value="Riboflavin_synthase-like_b-brl"/>
</dbReference>
<dbReference type="GO" id="GO:0016491">
    <property type="term" value="F:oxidoreductase activity"/>
    <property type="evidence" value="ECO:0007669"/>
    <property type="project" value="InterPro"/>
</dbReference>
<dbReference type="EMBL" id="JACHMM010000001">
    <property type="protein sequence ID" value="MBB5790286.1"/>
    <property type="molecule type" value="Genomic_DNA"/>
</dbReference>
<dbReference type="InterPro" id="IPR039374">
    <property type="entry name" value="SIP_fam"/>
</dbReference>
<organism evidence="2 3">
    <name type="scientific">Jiangella mangrovi</name>
    <dbReference type="NCBI Taxonomy" id="1524084"/>
    <lineage>
        <taxon>Bacteria</taxon>
        <taxon>Bacillati</taxon>
        <taxon>Actinomycetota</taxon>
        <taxon>Actinomycetes</taxon>
        <taxon>Jiangellales</taxon>
        <taxon>Jiangellaceae</taxon>
        <taxon>Jiangella</taxon>
    </lineage>
</organism>
<dbReference type="AlphaFoldDB" id="A0A7W9LNH4"/>
<dbReference type="PANTHER" id="PTHR30157">
    <property type="entry name" value="FERRIC REDUCTASE, NADPH-DEPENDENT"/>
    <property type="match status" value="1"/>
</dbReference>
<evidence type="ECO:0000313" key="3">
    <source>
        <dbReference type="Proteomes" id="UP000542813"/>
    </source>
</evidence>
<evidence type="ECO:0000259" key="1">
    <source>
        <dbReference type="PROSITE" id="PS51384"/>
    </source>
</evidence>
<dbReference type="InterPro" id="IPR017927">
    <property type="entry name" value="FAD-bd_FR_type"/>
</dbReference>
<dbReference type="PROSITE" id="PS51384">
    <property type="entry name" value="FAD_FR"/>
    <property type="match status" value="1"/>
</dbReference>
<dbReference type="Proteomes" id="UP000542813">
    <property type="component" value="Unassembled WGS sequence"/>
</dbReference>
<dbReference type="InterPro" id="IPR013113">
    <property type="entry name" value="SIP_FAD-bd"/>
</dbReference>
<evidence type="ECO:0000313" key="2">
    <source>
        <dbReference type="EMBL" id="MBB5790286.1"/>
    </source>
</evidence>
<dbReference type="RefSeq" id="WP_184826238.1">
    <property type="nucleotide sequence ID" value="NZ_JACHMM010000001.1"/>
</dbReference>
<feature type="domain" description="FAD-binding FR-type" evidence="1">
    <location>
        <begin position="13"/>
        <end position="138"/>
    </location>
</feature>
<dbReference type="PANTHER" id="PTHR30157:SF0">
    <property type="entry name" value="NADPH-DEPENDENT FERRIC-CHELATE REDUCTASE"/>
    <property type="match status" value="1"/>
</dbReference>
<reference evidence="2 3" key="1">
    <citation type="submission" date="2020-08" db="EMBL/GenBank/DDBJ databases">
        <title>Sequencing the genomes of 1000 actinobacteria strains.</title>
        <authorList>
            <person name="Klenk H.-P."/>
        </authorList>
    </citation>
    <scope>NUCLEOTIDE SEQUENCE [LARGE SCALE GENOMIC DNA]</scope>
    <source>
        <strain evidence="2 3">DSM 102122</strain>
    </source>
</reference>
<dbReference type="InterPro" id="IPR007037">
    <property type="entry name" value="SIP_rossman_dom"/>
</dbReference>
<protein>
    <submittedName>
        <fullName evidence="2">NADPH-dependent ferric siderophore reductase</fullName>
    </submittedName>
</protein>
<dbReference type="CDD" id="cd06193">
    <property type="entry name" value="siderophore_interacting"/>
    <property type="match status" value="1"/>
</dbReference>
<dbReference type="Gene3D" id="3.40.50.80">
    <property type="entry name" value="Nucleotide-binding domain of ferredoxin-NADP reductase (FNR) module"/>
    <property type="match status" value="1"/>
</dbReference>
<dbReference type="Pfam" id="PF08021">
    <property type="entry name" value="FAD_binding_9"/>
    <property type="match status" value="1"/>
</dbReference>
<keyword evidence="3" id="KW-1185">Reference proteome</keyword>
<dbReference type="SUPFAM" id="SSF63380">
    <property type="entry name" value="Riboflavin synthase domain-like"/>
    <property type="match status" value="1"/>
</dbReference>
<proteinExistence type="predicted"/>
<dbReference type="InterPro" id="IPR039261">
    <property type="entry name" value="FNR_nucleotide-bd"/>
</dbReference>